<evidence type="ECO:0000313" key="2">
    <source>
        <dbReference type="Proteomes" id="UP001164929"/>
    </source>
</evidence>
<dbReference type="Proteomes" id="UP001164929">
    <property type="component" value="Chromosome 18"/>
</dbReference>
<dbReference type="InterPro" id="IPR036298">
    <property type="entry name" value="Chalcone_isomerase_sf"/>
</dbReference>
<dbReference type="AlphaFoldDB" id="A0AAD6PQJ8"/>
<gene>
    <name evidence="1" type="ORF">NC653_039406</name>
</gene>
<dbReference type="EMBL" id="JAQIZT010000018">
    <property type="protein sequence ID" value="KAJ6957445.1"/>
    <property type="molecule type" value="Genomic_DNA"/>
</dbReference>
<dbReference type="InterPro" id="IPR016088">
    <property type="entry name" value="Chalcone_isomerase_3-sand"/>
</dbReference>
<dbReference type="SUPFAM" id="SSF54626">
    <property type="entry name" value="Chalcone isomerase"/>
    <property type="match status" value="1"/>
</dbReference>
<sequence>MYEIVRLVMKISIQHLVTCFILCACSAFEKSLRNRLLKTNPDTDYHCLTTFGSFFTKDIPLPAGTTVDFRRTADGQLITESKSLLVGNLTLYMHCCWGYLAASPYVAKSDWKALQY</sequence>
<accession>A0AAD6PQJ8</accession>
<protein>
    <submittedName>
        <fullName evidence="1">Uncharacterized protein</fullName>
    </submittedName>
</protein>
<organism evidence="1 2">
    <name type="scientific">Populus alba x Populus x berolinensis</name>
    <dbReference type="NCBI Taxonomy" id="444605"/>
    <lineage>
        <taxon>Eukaryota</taxon>
        <taxon>Viridiplantae</taxon>
        <taxon>Streptophyta</taxon>
        <taxon>Embryophyta</taxon>
        <taxon>Tracheophyta</taxon>
        <taxon>Spermatophyta</taxon>
        <taxon>Magnoliopsida</taxon>
        <taxon>eudicotyledons</taxon>
        <taxon>Gunneridae</taxon>
        <taxon>Pentapetalae</taxon>
        <taxon>rosids</taxon>
        <taxon>fabids</taxon>
        <taxon>Malpighiales</taxon>
        <taxon>Salicaceae</taxon>
        <taxon>Saliceae</taxon>
        <taxon>Populus</taxon>
    </lineage>
</organism>
<dbReference type="Gene3D" id="3.50.70.10">
    <property type="match status" value="1"/>
</dbReference>
<dbReference type="PANTHER" id="PTHR47284:SF3">
    <property type="entry name" value="FATTY-ACID-BINDING PROTEIN 2"/>
    <property type="match status" value="1"/>
</dbReference>
<proteinExistence type="predicted"/>
<name>A0AAD6PQJ8_9ROSI</name>
<keyword evidence="2" id="KW-1185">Reference proteome</keyword>
<dbReference type="GO" id="GO:0009570">
    <property type="term" value="C:chloroplast stroma"/>
    <property type="evidence" value="ECO:0007669"/>
    <property type="project" value="TreeGrafter"/>
</dbReference>
<evidence type="ECO:0000313" key="1">
    <source>
        <dbReference type="EMBL" id="KAJ6957445.1"/>
    </source>
</evidence>
<dbReference type="PANTHER" id="PTHR47284">
    <property type="entry name" value="FATTY-ACID-BINDING PROTEIN 2"/>
    <property type="match status" value="1"/>
</dbReference>
<dbReference type="PROSITE" id="PS51257">
    <property type="entry name" value="PROKAR_LIPOPROTEIN"/>
    <property type="match status" value="1"/>
</dbReference>
<dbReference type="GO" id="GO:0016872">
    <property type="term" value="F:intramolecular lyase activity"/>
    <property type="evidence" value="ECO:0007669"/>
    <property type="project" value="InterPro"/>
</dbReference>
<reference evidence="1 2" key="1">
    <citation type="journal article" date="2023" name="Mol. Ecol. Resour.">
        <title>Chromosome-level genome assembly of a triploid poplar Populus alba 'Berolinensis'.</title>
        <authorList>
            <person name="Chen S."/>
            <person name="Yu Y."/>
            <person name="Wang X."/>
            <person name="Wang S."/>
            <person name="Zhang T."/>
            <person name="Zhou Y."/>
            <person name="He R."/>
            <person name="Meng N."/>
            <person name="Wang Y."/>
            <person name="Liu W."/>
            <person name="Liu Z."/>
            <person name="Liu J."/>
            <person name="Guo Q."/>
            <person name="Huang H."/>
            <person name="Sederoff R.R."/>
            <person name="Wang G."/>
            <person name="Qu G."/>
            <person name="Chen S."/>
        </authorList>
    </citation>
    <scope>NUCLEOTIDE SEQUENCE [LARGE SCALE GENOMIC DNA]</scope>
    <source>
        <strain evidence="1">SC-2020</strain>
    </source>
</reference>
<dbReference type="GO" id="GO:0005504">
    <property type="term" value="F:fatty acid binding"/>
    <property type="evidence" value="ECO:0007669"/>
    <property type="project" value="TreeGrafter"/>
</dbReference>
<comment type="caution">
    <text evidence="1">The sequence shown here is derived from an EMBL/GenBank/DDBJ whole genome shotgun (WGS) entry which is preliminary data.</text>
</comment>